<feature type="compositionally biased region" description="Acidic residues" evidence="1">
    <location>
        <begin position="423"/>
        <end position="440"/>
    </location>
</feature>
<gene>
    <name evidence="2" type="ORF">FA13DRAFT_1792265</name>
    <name evidence="3" type="ORF">FA13DRAFT_1792266</name>
</gene>
<feature type="region of interest" description="Disordered" evidence="1">
    <location>
        <begin position="164"/>
        <end position="186"/>
    </location>
</feature>
<evidence type="ECO:0000313" key="4">
    <source>
        <dbReference type="Proteomes" id="UP000298030"/>
    </source>
</evidence>
<reference evidence="3 4" key="1">
    <citation type="journal article" date="2019" name="Nat. Ecol. Evol.">
        <title>Megaphylogeny resolves global patterns of mushroom evolution.</title>
        <authorList>
            <person name="Varga T."/>
            <person name="Krizsan K."/>
            <person name="Foldi C."/>
            <person name="Dima B."/>
            <person name="Sanchez-Garcia M."/>
            <person name="Sanchez-Ramirez S."/>
            <person name="Szollosi G.J."/>
            <person name="Szarkandi J.G."/>
            <person name="Papp V."/>
            <person name="Albert L."/>
            <person name="Andreopoulos W."/>
            <person name="Angelini C."/>
            <person name="Antonin V."/>
            <person name="Barry K.W."/>
            <person name="Bougher N.L."/>
            <person name="Buchanan P."/>
            <person name="Buyck B."/>
            <person name="Bense V."/>
            <person name="Catcheside P."/>
            <person name="Chovatia M."/>
            <person name="Cooper J."/>
            <person name="Damon W."/>
            <person name="Desjardin D."/>
            <person name="Finy P."/>
            <person name="Geml J."/>
            <person name="Haridas S."/>
            <person name="Hughes K."/>
            <person name="Justo A."/>
            <person name="Karasinski D."/>
            <person name="Kautmanova I."/>
            <person name="Kiss B."/>
            <person name="Kocsube S."/>
            <person name="Kotiranta H."/>
            <person name="LaButti K.M."/>
            <person name="Lechner B.E."/>
            <person name="Liimatainen K."/>
            <person name="Lipzen A."/>
            <person name="Lukacs Z."/>
            <person name="Mihaltcheva S."/>
            <person name="Morgado L.N."/>
            <person name="Niskanen T."/>
            <person name="Noordeloos M.E."/>
            <person name="Ohm R.A."/>
            <person name="Ortiz-Santana B."/>
            <person name="Ovrebo C."/>
            <person name="Racz N."/>
            <person name="Riley R."/>
            <person name="Savchenko A."/>
            <person name="Shiryaev A."/>
            <person name="Soop K."/>
            <person name="Spirin V."/>
            <person name="Szebenyi C."/>
            <person name="Tomsovsky M."/>
            <person name="Tulloss R.E."/>
            <person name="Uehling J."/>
            <person name="Grigoriev I.V."/>
            <person name="Vagvolgyi C."/>
            <person name="Papp T."/>
            <person name="Martin F.M."/>
            <person name="Miettinen O."/>
            <person name="Hibbett D.S."/>
            <person name="Nagy L.G."/>
        </authorList>
    </citation>
    <scope>NUCLEOTIDE SEQUENCE [LARGE SCALE GENOMIC DNA]</scope>
    <source>
        <strain evidence="3 4">FP101781</strain>
    </source>
</reference>
<feature type="region of interest" description="Disordered" evidence="1">
    <location>
        <begin position="282"/>
        <end position="313"/>
    </location>
</feature>
<dbReference type="EMBL" id="QPFP01000022">
    <property type="protein sequence ID" value="TEB30691.1"/>
    <property type="molecule type" value="Genomic_DNA"/>
</dbReference>
<feature type="compositionally biased region" description="Basic residues" evidence="1">
    <location>
        <begin position="651"/>
        <end position="661"/>
    </location>
</feature>
<feature type="region of interest" description="Disordered" evidence="1">
    <location>
        <begin position="1"/>
        <end position="61"/>
    </location>
</feature>
<proteinExistence type="predicted"/>
<sequence length="661" mass="71839">MAPRQSDPAHHWDTSDHAYTAPTLSQTDDSDNNDPNTTESHPSAHQSSTTTSKKASSKKTKIADEDDAFNSFVLLLQDDEDAARRVFGDNHALRELIVGMRLEVIKLRSLLDHVLANVNTPAKCDGCMPGQAPYPESIPEPEDEELRKNTYFYRTMWTEEKKKITDDKGKTKSATPNKKKPNYETSAKGHATYGWATDENGVHHNMATIEEATAVTRAALITLEDNKMLGDTFTLGSGVQAKVWIVTLLETFFPWLRHCHGHWKALELAQVVSHNFLKNLRGQNGDDDDTGTPTFPTSALPSGTATPAYGLATPAENPATLKRKLEDLDCNVQPTPPPTTEPKRSRPSTSGKKPKYSVAFAVADPLDIGDAPSGLFATPAPPHATQPSWETPTHPMAPPSWVPNAPQADRNPVHDPALFVDNADSDSSDDEDDDDEDEDDNNRGLFSGAPSFPPPTFDNLPTVPSNLPTSNWNHAPAAPAPPAMHWTPNAPAWPPPPPPPSQPPMMGPSMAWHDVTKPKRSRGRPPADPGKPYVFEDWVRNTNPQGDKAQLKRDFDKIWKKVGAEKVKIWNDHAAAISGKNPAKGKGARNTAALQLAPPPSTVYNPTPSTAYNPPAPPSAYVPPTPPSNYHAVAGPSNYNTTVGPSNTAAPRKKSRKGRGV</sequence>
<name>A0A4Y7TAR5_COPMI</name>
<feature type="compositionally biased region" description="Pro residues" evidence="1">
    <location>
        <begin position="614"/>
        <end position="627"/>
    </location>
</feature>
<feature type="compositionally biased region" description="Polar residues" evidence="1">
    <location>
        <begin position="462"/>
        <end position="473"/>
    </location>
</feature>
<protein>
    <submittedName>
        <fullName evidence="3">Uncharacterized protein</fullName>
    </submittedName>
</protein>
<accession>A0A4Y7TAR5</accession>
<dbReference type="Proteomes" id="UP000298030">
    <property type="component" value="Unassembled WGS sequence"/>
</dbReference>
<feature type="region of interest" description="Disordered" evidence="1">
    <location>
        <begin position="575"/>
        <end position="661"/>
    </location>
</feature>
<feature type="compositionally biased region" description="Low complexity" evidence="1">
    <location>
        <begin position="604"/>
        <end position="613"/>
    </location>
</feature>
<evidence type="ECO:0000313" key="3">
    <source>
        <dbReference type="EMBL" id="TEB30692.1"/>
    </source>
</evidence>
<evidence type="ECO:0000313" key="2">
    <source>
        <dbReference type="EMBL" id="TEB30691.1"/>
    </source>
</evidence>
<organism evidence="3 4">
    <name type="scientific">Coprinellus micaceus</name>
    <name type="common">Glistening ink-cap mushroom</name>
    <name type="synonym">Coprinus micaceus</name>
    <dbReference type="NCBI Taxonomy" id="71717"/>
    <lineage>
        <taxon>Eukaryota</taxon>
        <taxon>Fungi</taxon>
        <taxon>Dikarya</taxon>
        <taxon>Basidiomycota</taxon>
        <taxon>Agaricomycotina</taxon>
        <taxon>Agaricomycetes</taxon>
        <taxon>Agaricomycetidae</taxon>
        <taxon>Agaricales</taxon>
        <taxon>Agaricineae</taxon>
        <taxon>Psathyrellaceae</taxon>
        <taxon>Coprinellus</taxon>
    </lineage>
</organism>
<dbReference type="AlphaFoldDB" id="A0A4Y7TAR5"/>
<keyword evidence="4" id="KW-1185">Reference proteome</keyword>
<feature type="region of interest" description="Disordered" evidence="1">
    <location>
        <begin position="372"/>
        <end position="549"/>
    </location>
</feature>
<dbReference type="EMBL" id="QPFP01000022">
    <property type="protein sequence ID" value="TEB30692.1"/>
    <property type="molecule type" value="Genomic_DNA"/>
</dbReference>
<dbReference type="OrthoDB" id="3132094at2759"/>
<feature type="compositionally biased region" description="Pro residues" evidence="1">
    <location>
        <begin position="491"/>
        <end position="506"/>
    </location>
</feature>
<feature type="compositionally biased region" description="Polar residues" evidence="1">
    <location>
        <begin position="637"/>
        <end position="649"/>
    </location>
</feature>
<evidence type="ECO:0000256" key="1">
    <source>
        <dbReference type="SAM" id="MobiDB-lite"/>
    </source>
</evidence>
<dbReference type="PRINTS" id="PR01217">
    <property type="entry name" value="PRICHEXTENSN"/>
</dbReference>
<feature type="compositionally biased region" description="Basic and acidic residues" evidence="1">
    <location>
        <begin position="7"/>
        <end position="16"/>
    </location>
</feature>
<comment type="caution">
    <text evidence="3">The sequence shown here is derived from an EMBL/GenBank/DDBJ whole genome shotgun (WGS) entry which is preliminary data.</text>
</comment>
<feature type="region of interest" description="Disordered" evidence="1">
    <location>
        <begin position="329"/>
        <end position="355"/>
    </location>
</feature>